<evidence type="ECO:0000313" key="4">
    <source>
        <dbReference type="EnsemblMetazoa" id="XP_019766224.1"/>
    </source>
</evidence>
<feature type="chain" id="PRO_5010971960" evidence="1">
    <location>
        <begin position="19"/>
        <end position="74"/>
    </location>
</feature>
<dbReference type="HOGENOM" id="CLU_2690368_0_0_1"/>
<protein>
    <submittedName>
        <fullName evidence="2 4">Uncharacterized protein</fullName>
    </submittedName>
</protein>
<dbReference type="Proteomes" id="UP000019118">
    <property type="component" value="Unassembled WGS sequence"/>
</dbReference>
<dbReference type="EMBL" id="KB632169">
    <property type="protein sequence ID" value="ERL89421.1"/>
    <property type="molecule type" value="Genomic_DNA"/>
</dbReference>
<name>N6U4J0_DENPD</name>
<dbReference type="EMBL" id="KB741156">
    <property type="protein sequence ID" value="ENN73502.1"/>
    <property type="molecule type" value="Genomic_DNA"/>
</dbReference>
<evidence type="ECO:0000313" key="5">
    <source>
        <dbReference type="Proteomes" id="UP000019118"/>
    </source>
</evidence>
<gene>
    <name evidence="4" type="primary">109541733</name>
    <name evidence="3" type="ORF">D910_06788</name>
    <name evidence="2" type="ORF">YQE_09753</name>
</gene>
<accession>N6U4J0</accession>
<dbReference type="AlphaFoldDB" id="N6U4J0"/>
<feature type="non-terminal residue" evidence="2">
    <location>
        <position position="1"/>
    </location>
</feature>
<sequence>MFKLFAATIAALLVATSAAPKPGLGAVPLAYSSPYVSAYGAAPVVSAYSAPVVSSPYVASPLAYSAYNPVAYYG</sequence>
<evidence type="ECO:0000313" key="6">
    <source>
        <dbReference type="Proteomes" id="UP000030742"/>
    </source>
</evidence>
<dbReference type="Proteomes" id="UP000030742">
    <property type="component" value="Unassembled WGS sequence"/>
</dbReference>
<dbReference type="OMA" id="YNPVAYY"/>
<organism evidence="2">
    <name type="scientific">Dendroctonus ponderosae</name>
    <name type="common">Mountain pine beetle</name>
    <dbReference type="NCBI Taxonomy" id="77166"/>
    <lineage>
        <taxon>Eukaryota</taxon>
        <taxon>Metazoa</taxon>
        <taxon>Ecdysozoa</taxon>
        <taxon>Arthropoda</taxon>
        <taxon>Hexapoda</taxon>
        <taxon>Insecta</taxon>
        <taxon>Pterygota</taxon>
        <taxon>Neoptera</taxon>
        <taxon>Endopterygota</taxon>
        <taxon>Coleoptera</taxon>
        <taxon>Polyphaga</taxon>
        <taxon>Cucujiformia</taxon>
        <taxon>Curculionidae</taxon>
        <taxon>Scolytinae</taxon>
        <taxon>Dendroctonus</taxon>
    </lineage>
</organism>
<evidence type="ECO:0000313" key="2">
    <source>
        <dbReference type="EMBL" id="ENN73502.1"/>
    </source>
</evidence>
<reference evidence="4" key="2">
    <citation type="submission" date="2024-08" db="UniProtKB">
        <authorList>
            <consortium name="EnsemblMetazoa"/>
        </authorList>
    </citation>
    <scope>IDENTIFICATION</scope>
</reference>
<keyword evidence="5" id="KW-1185">Reference proteome</keyword>
<evidence type="ECO:0000313" key="3">
    <source>
        <dbReference type="EMBL" id="ERL89421.1"/>
    </source>
</evidence>
<feature type="signal peptide" evidence="1">
    <location>
        <begin position="1"/>
        <end position="18"/>
    </location>
</feature>
<dbReference type="KEGG" id="dpa:109541733"/>
<evidence type="ECO:0000256" key="1">
    <source>
        <dbReference type="SAM" id="SignalP"/>
    </source>
</evidence>
<keyword evidence="1" id="KW-0732">Signal</keyword>
<reference evidence="5 6" key="1">
    <citation type="journal article" date="2013" name="Genome Biol.">
        <title>Draft genome of the mountain pine beetle, Dendroctonus ponderosae Hopkins, a major forest pest.</title>
        <authorList>
            <person name="Keeling C.I."/>
            <person name="Yuen M.M."/>
            <person name="Liao N.Y."/>
            <person name="Docking T.R."/>
            <person name="Chan S.K."/>
            <person name="Taylor G.A."/>
            <person name="Palmquist D.L."/>
            <person name="Jackman S.D."/>
            <person name="Nguyen A."/>
            <person name="Li M."/>
            <person name="Henderson H."/>
            <person name="Janes J.K."/>
            <person name="Zhao Y."/>
            <person name="Pandoh P."/>
            <person name="Moore R."/>
            <person name="Sperling F.A."/>
            <person name="Huber D.P."/>
            <person name="Birol I."/>
            <person name="Jones S.J."/>
            <person name="Bohlmann J."/>
        </authorList>
    </citation>
    <scope>NUCLEOTIDE SEQUENCE</scope>
</reference>
<proteinExistence type="predicted"/>
<dbReference type="EnsemblMetazoa" id="XM_019910665.1">
    <property type="protein sequence ID" value="XP_019766224.1"/>
    <property type="gene ID" value="LOC109541733"/>
</dbReference>